<evidence type="ECO:0000313" key="1">
    <source>
        <dbReference type="EMBL" id="KAK5626864.1"/>
    </source>
</evidence>
<sequence length="62" mass="6750">MWTELVPPSGPGYSSQVVDQQKQQIGNVGYDIGIDKIPYVDRCLGNAMDLVPSSVSIPFQIP</sequence>
<dbReference type="Proteomes" id="UP001305414">
    <property type="component" value="Unassembled WGS sequence"/>
</dbReference>
<protein>
    <submittedName>
        <fullName evidence="1">Uncharacterized protein</fullName>
    </submittedName>
</protein>
<organism evidence="1 2">
    <name type="scientific">Xylaria bambusicola</name>
    <dbReference type="NCBI Taxonomy" id="326684"/>
    <lineage>
        <taxon>Eukaryota</taxon>
        <taxon>Fungi</taxon>
        <taxon>Dikarya</taxon>
        <taxon>Ascomycota</taxon>
        <taxon>Pezizomycotina</taxon>
        <taxon>Sordariomycetes</taxon>
        <taxon>Xylariomycetidae</taxon>
        <taxon>Xylariales</taxon>
        <taxon>Xylariaceae</taxon>
        <taxon>Xylaria</taxon>
    </lineage>
</organism>
<reference evidence="1 2" key="1">
    <citation type="submission" date="2023-10" db="EMBL/GenBank/DDBJ databases">
        <title>Draft genome sequence of Xylaria bambusicola isolate GMP-LS, the root and basal stem rot pathogen of sugarcane in Indonesia.</title>
        <authorList>
            <person name="Selvaraj P."/>
            <person name="Muralishankar V."/>
            <person name="Muruganantham S."/>
            <person name="Sp S."/>
            <person name="Haryani S."/>
            <person name="Lau K.J.X."/>
            <person name="Naqvi N.I."/>
        </authorList>
    </citation>
    <scope>NUCLEOTIDE SEQUENCE [LARGE SCALE GENOMIC DNA]</scope>
    <source>
        <strain evidence="1">GMP-LS</strain>
    </source>
</reference>
<dbReference type="EMBL" id="JAWHQM010000004">
    <property type="protein sequence ID" value="KAK5626864.1"/>
    <property type="molecule type" value="Genomic_DNA"/>
</dbReference>
<gene>
    <name evidence="1" type="ORF">RRF57_002579</name>
</gene>
<evidence type="ECO:0000313" key="2">
    <source>
        <dbReference type="Proteomes" id="UP001305414"/>
    </source>
</evidence>
<keyword evidence="2" id="KW-1185">Reference proteome</keyword>
<comment type="caution">
    <text evidence="1">The sequence shown here is derived from an EMBL/GenBank/DDBJ whole genome shotgun (WGS) entry which is preliminary data.</text>
</comment>
<name>A0AAN7UJ72_9PEZI</name>
<accession>A0AAN7UJ72</accession>
<proteinExistence type="predicted"/>
<dbReference type="AlphaFoldDB" id="A0AAN7UJ72"/>